<organism evidence="2 3">
    <name type="scientific">Diplogelasinospora grovesii</name>
    <dbReference type="NCBI Taxonomy" id="303347"/>
    <lineage>
        <taxon>Eukaryota</taxon>
        <taxon>Fungi</taxon>
        <taxon>Dikarya</taxon>
        <taxon>Ascomycota</taxon>
        <taxon>Pezizomycotina</taxon>
        <taxon>Sordariomycetes</taxon>
        <taxon>Sordariomycetidae</taxon>
        <taxon>Sordariales</taxon>
        <taxon>Diplogelasinosporaceae</taxon>
        <taxon>Diplogelasinospora</taxon>
    </lineage>
</organism>
<dbReference type="PANTHER" id="PTHR33594">
    <property type="entry name" value="SUPERFAMILY HYDROLASE, PUTATIVE (AFU_ORTHOLOGUE AFUA_1G03035)-RELATED"/>
    <property type="match status" value="1"/>
</dbReference>
<dbReference type="InterPro" id="IPR003607">
    <property type="entry name" value="HD/PDEase_dom"/>
</dbReference>
<accession>A0AAN6S9X8</accession>
<sequence>MNAFHQDDDPLITSITTYIREYMSNYDASHDFSHIERVVGLAHHIYARSSPELQSQLDLRVIHLSALLHDVGDRKYLKEGEDGSTMIRDILIAKGADADLAQAVQTICLGVSYSSEVKDPGHVATLIGQHRELAVVQDADRLDAIGAVGIGRLFTYGGARTTRSMAGSVAHIDEKLLKLEGMMKTEVGRQLARERTERLRVFKGWWQDEVAFSTSVGTS</sequence>
<evidence type="ECO:0000259" key="1">
    <source>
        <dbReference type="SMART" id="SM00471"/>
    </source>
</evidence>
<dbReference type="CDD" id="cd00077">
    <property type="entry name" value="HDc"/>
    <property type="match status" value="1"/>
</dbReference>
<dbReference type="InterPro" id="IPR006674">
    <property type="entry name" value="HD_domain"/>
</dbReference>
<evidence type="ECO:0000313" key="2">
    <source>
        <dbReference type="EMBL" id="KAK3945890.1"/>
    </source>
</evidence>
<gene>
    <name evidence="2" type="ORF">QBC46DRAFT_336058</name>
</gene>
<comment type="caution">
    <text evidence="2">The sequence shown here is derived from an EMBL/GenBank/DDBJ whole genome shotgun (WGS) entry which is preliminary data.</text>
</comment>
<evidence type="ECO:0000313" key="3">
    <source>
        <dbReference type="Proteomes" id="UP001303473"/>
    </source>
</evidence>
<protein>
    <recommendedName>
        <fullName evidence="1">HD/PDEase domain-containing protein</fullName>
    </recommendedName>
</protein>
<dbReference type="SMART" id="SM00471">
    <property type="entry name" value="HDc"/>
    <property type="match status" value="1"/>
</dbReference>
<dbReference type="Proteomes" id="UP001303473">
    <property type="component" value="Unassembled WGS sequence"/>
</dbReference>
<dbReference type="SUPFAM" id="SSF109604">
    <property type="entry name" value="HD-domain/PDEase-like"/>
    <property type="match status" value="1"/>
</dbReference>
<dbReference type="Pfam" id="PF01966">
    <property type="entry name" value="HD"/>
    <property type="match status" value="1"/>
</dbReference>
<dbReference type="PANTHER" id="PTHR33594:SF1">
    <property type="entry name" value="HD_PDEASE DOMAIN-CONTAINING PROTEIN"/>
    <property type="match status" value="1"/>
</dbReference>
<dbReference type="Gene3D" id="1.10.3210.50">
    <property type="match status" value="1"/>
</dbReference>
<reference evidence="3" key="1">
    <citation type="journal article" date="2023" name="Mol. Phylogenet. Evol.">
        <title>Genome-scale phylogeny and comparative genomics of the fungal order Sordariales.</title>
        <authorList>
            <person name="Hensen N."/>
            <person name="Bonometti L."/>
            <person name="Westerberg I."/>
            <person name="Brannstrom I.O."/>
            <person name="Guillou S."/>
            <person name="Cros-Aarteil S."/>
            <person name="Calhoun S."/>
            <person name="Haridas S."/>
            <person name="Kuo A."/>
            <person name="Mondo S."/>
            <person name="Pangilinan J."/>
            <person name="Riley R."/>
            <person name="LaButti K."/>
            <person name="Andreopoulos B."/>
            <person name="Lipzen A."/>
            <person name="Chen C."/>
            <person name="Yan M."/>
            <person name="Daum C."/>
            <person name="Ng V."/>
            <person name="Clum A."/>
            <person name="Steindorff A."/>
            <person name="Ohm R.A."/>
            <person name="Martin F."/>
            <person name="Silar P."/>
            <person name="Natvig D.O."/>
            <person name="Lalanne C."/>
            <person name="Gautier V."/>
            <person name="Ament-Velasquez S.L."/>
            <person name="Kruys A."/>
            <person name="Hutchinson M.I."/>
            <person name="Powell A.J."/>
            <person name="Barry K."/>
            <person name="Miller A.N."/>
            <person name="Grigoriev I.V."/>
            <person name="Debuchy R."/>
            <person name="Gladieux P."/>
            <person name="Hiltunen Thoren M."/>
            <person name="Johannesson H."/>
        </authorList>
    </citation>
    <scope>NUCLEOTIDE SEQUENCE [LARGE SCALE GENOMIC DNA]</scope>
    <source>
        <strain evidence="3">CBS 340.73</strain>
    </source>
</reference>
<feature type="domain" description="HD/PDEase" evidence="1">
    <location>
        <begin position="27"/>
        <end position="154"/>
    </location>
</feature>
<dbReference type="AlphaFoldDB" id="A0AAN6S9X8"/>
<dbReference type="EMBL" id="MU853753">
    <property type="protein sequence ID" value="KAK3945890.1"/>
    <property type="molecule type" value="Genomic_DNA"/>
</dbReference>
<proteinExistence type="predicted"/>
<name>A0AAN6S9X8_9PEZI</name>
<keyword evidence="3" id="KW-1185">Reference proteome</keyword>